<comment type="caution">
    <text evidence="2">The sequence shown here is derived from an EMBL/GenBank/DDBJ whole genome shotgun (WGS) entry which is preliminary data.</text>
</comment>
<keyword evidence="3" id="KW-1185">Reference proteome</keyword>
<reference evidence="2 3" key="1">
    <citation type="submission" date="2023-02" db="EMBL/GenBank/DDBJ databases">
        <title>LHISI_Scaffold_Assembly.</title>
        <authorList>
            <person name="Stuart O.P."/>
            <person name="Cleave R."/>
            <person name="Magrath M.J.L."/>
            <person name="Mikheyev A.S."/>
        </authorList>
    </citation>
    <scope>NUCLEOTIDE SEQUENCE [LARGE SCALE GENOMIC DNA]</scope>
    <source>
        <strain evidence="2">Daus_M_001</strain>
        <tissue evidence="2">Leg muscle</tissue>
    </source>
</reference>
<name>A0ABQ9IEP4_9NEOP</name>
<proteinExistence type="predicted"/>
<protein>
    <submittedName>
        <fullName evidence="2">Uncharacterized protein</fullName>
    </submittedName>
</protein>
<dbReference type="Proteomes" id="UP001159363">
    <property type="component" value="Chromosome 1"/>
</dbReference>
<organism evidence="2 3">
    <name type="scientific">Dryococelus australis</name>
    <dbReference type="NCBI Taxonomy" id="614101"/>
    <lineage>
        <taxon>Eukaryota</taxon>
        <taxon>Metazoa</taxon>
        <taxon>Ecdysozoa</taxon>
        <taxon>Arthropoda</taxon>
        <taxon>Hexapoda</taxon>
        <taxon>Insecta</taxon>
        <taxon>Pterygota</taxon>
        <taxon>Neoptera</taxon>
        <taxon>Polyneoptera</taxon>
        <taxon>Phasmatodea</taxon>
        <taxon>Verophasmatodea</taxon>
        <taxon>Anareolatae</taxon>
        <taxon>Phasmatidae</taxon>
        <taxon>Eurycanthinae</taxon>
        <taxon>Dryococelus</taxon>
    </lineage>
</organism>
<evidence type="ECO:0000256" key="1">
    <source>
        <dbReference type="SAM" id="MobiDB-lite"/>
    </source>
</evidence>
<dbReference type="EMBL" id="JARBHB010000001">
    <property type="protein sequence ID" value="KAJ8895142.1"/>
    <property type="molecule type" value="Genomic_DNA"/>
</dbReference>
<gene>
    <name evidence="2" type="ORF">PR048_000467</name>
</gene>
<evidence type="ECO:0000313" key="3">
    <source>
        <dbReference type="Proteomes" id="UP001159363"/>
    </source>
</evidence>
<feature type="region of interest" description="Disordered" evidence="1">
    <location>
        <begin position="88"/>
        <end position="107"/>
    </location>
</feature>
<accession>A0ABQ9IEP4</accession>
<sequence length="341" mass="37036">MIRHVPWILRQAFSRLPAQACSKSSSVVSASIQCSEPTDKGAEHTTATNEKLGESNESGVDDSHAHDRATRFRQARGGIVAAAFASLKEDENSPVPGPKGKGPQRVKKNKSYVDAQIAEADSVEALLKVAELPSISRHHALRIISVLSEWSASGRVKLADFEGDMRFIKLCHILGKNVHGYQSGTSGSGNLAMVLGVTGDDEAAKLVAGISLPQMIKVMSTLAQKRRRSTPLLRSLAFNLGRQEKQLDMKQCADVLYAASVLNFPDDVLLEKVCSDLCECAPTNTKSAVVRSVVTSLGLLRYKHTGQSALSSCYEVKLRHLHESIIYTNYTMVIQKGHVIS</sequence>
<feature type="region of interest" description="Disordered" evidence="1">
    <location>
        <begin position="35"/>
        <end position="65"/>
    </location>
</feature>
<evidence type="ECO:0000313" key="2">
    <source>
        <dbReference type="EMBL" id="KAJ8895142.1"/>
    </source>
</evidence>